<name>A0ACB8NNR6_CITSI</name>
<sequence length="293" mass="32564">MLVAKGIINEQFGPLNVLTNNDRSNCVLQPAGRQASVASPCPLAFLLFLFAKEEETCYSGCQLSNQFSFVAKEVAYFLQFACSCKISAAAVLSPHIIHHLFYREIQAVLALSLLAAIKITREETWEEFIDNMLFYAKVITSESFFASSGSYCINNGLPFGSLVSGGFFSYIYFNPATCLPKARLNFVPSVHPPVYVQAESFPSSQLRIYSNKNVSFGIVDLGLFPNAAEKFGISLGGSMGQLPTYILFENNAEINRFPAFGFEEKFSHPHITKKLIAHHFQLDRLRIESVHGD</sequence>
<evidence type="ECO:0000313" key="2">
    <source>
        <dbReference type="Proteomes" id="UP000829398"/>
    </source>
</evidence>
<reference evidence="2" key="1">
    <citation type="journal article" date="2023" name="Hortic. Res.">
        <title>A chromosome-level phased genome enabling allele-level studies in sweet orange: a case study on citrus Huanglongbing tolerance.</title>
        <authorList>
            <person name="Wu B."/>
            <person name="Yu Q."/>
            <person name="Deng Z."/>
            <person name="Duan Y."/>
            <person name="Luo F."/>
            <person name="Gmitter F. Jr."/>
        </authorList>
    </citation>
    <scope>NUCLEOTIDE SEQUENCE [LARGE SCALE GENOMIC DNA]</scope>
    <source>
        <strain evidence="2">cv. Valencia</strain>
    </source>
</reference>
<dbReference type="Proteomes" id="UP000829398">
    <property type="component" value="Chromosome 1"/>
</dbReference>
<comment type="caution">
    <text evidence="1">The sequence shown here is derived from an EMBL/GenBank/DDBJ whole genome shotgun (WGS) entry which is preliminary data.</text>
</comment>
<keyword evidence="1" id="KW-0812">Transmembrane</keyword>
<keyword evidence="2" id="KW-1185">Reference proteome</keyword>
<protein>
    <submittedName>
        <fullName evidence="1">Thioredoxin-related transmembrane protein 2</fullName>
    </submittedName>
</protein>
<organism evidence="1 2">
    <name type="scientific">Citrus sinensis</name>
    <name type="common">Sweet orange</name>
    <name type="synonym">Citrus aurantium var. sinensis</name>
    <dbReference type="NCBI Taxonomy" id="2711"/>
    <lineage>
        <taxon>Eukaryota</taxon>
        <taxon>Viridiplantae</taxon>
        <taxon>Streptophyta</taxon>
        <taxon>Embryophyta</taxon>
        <taxon>Tracheophyta</taxon>
        <taxon>Spermatophyta</taxon>
        <taxon>Magnoliopsida</taxon>
        <taxon>eudicotyledons</taxon>
        <taxon>Gunneridae</taxon>
        <taxon>Pentapetalae</taxon>
        <taxon>rosids</taxon>
        <taxon>malvids</taxon>
        <taxon>Sapindales</taxon>
        <taxon>Rutaceae</taxon>
        <taxon>Aurantioideae</taxon>
        <taxon>Citrus</taxon>
    </lineage>
</organism>
<evidence type="ECO:0000313" key="1">
    <source>
        <dbReference type="EMBL" id="KAH9799665.1"/>
    </source>
</evidence>
<proteinExistence type="predicted"/>
<gene>
    <name evidence="1" type="ORF">KPL71_000428</name>
</gene>
<keyword evidence="1" id="KW-0472">Membrane</keyword>
<dbReference type="EMBL" id="CM039170">
    <property type="protein sequence ID" value="KAH9799665.1"/>
    <property type="molecule type" value="Genomic_DNA"/>
</dbReference>
<accession>A0ACB8NNR6</accession>